<evidence type="ECO:0000256" key="2">
    <source>
        <dbReference type="ARBA" id="ARBA00022614"/>
    </source>
</evidence>
<evidence type="ECO:0000256" key="9">
    <source>
        <dbReference type="SAM" id="MobiDB-lite"/>
    </source>
</evidence>
<dbReference type="Proteomes" id="UP000558488">
    <property type="component" value="Unassembled WGS sequence"/>
</dbReference>
<keyword evidence="2" id="KW-0433">Leucine-rich repeat</keyword>
<evidence type="ECO:0000256" key="6">
    <source>
        <dbReference type="ARBA" id="ARBA00062674"/>
    </source>
</evidence>
<dbReference type="SUPFAM" id="SSF81383">
    <property type="entry name" value="F-box domain"/>
    <property type="match status" value="1"/>
</dbReference>
<feature type="region of interest" description="Disordered" evidence="9">
    <location>
        <begin position="1"/>
        <end position="122"/>
    </location>
</feature>
<evidence type="ECO:0000259" key="10">
    <source>
        <dbReference type="PROSITE" id="PS50181"/>
    </source>
</evidence>
<dbReference type="InterPro" id="IPR032675">
    <property type="entry name" value="LRR_dom_sf"/>
</dbReference>
<dbReference type="EMBL" id="JACAGB010000030">
    <property type="protein sequence ID" value="KAF6297514.1"/>
    <property type="molecule type" value="Genomic_DNA"/>
</dbReference>
<comment type="function">
    <text evidence="5">Substrate-recognition component of the SCF (SKP1-CUL1-F-box protein)-type E3 ubiquitin ligase complex. Mediates the polyubiquitination and proteasomal degradation of CAMK1 leading to disruption of cyclin D1/CDK4 complex assembly which results in G1 cell cycle arrest in lung epithelia.</text>
</comment>
<dbReference type="CDD" id="cd22123">
    <property type="entry name" value="F-box_FBXL12"/>
    <property type="match status" value="1"/>
</dbReference>
<dbReference type="SUPFAM" id="SSF52047">
    <property type="entry name" value="RNI-like"/>
    <property type="match status" value="1"/>
</dbReference>
<organism evidence="11 12">
    <name type="scientific">Pipistrellus kuhlii</name>
    <name type="common">Kuhl's pipistrelle</name>
    <dbReference type="NCBI Taxonomy" id="59472"/>
    <lineage>
        <taxon>Eukaryota</taxon>
        <taxon>Metazoa</taxon>
        <taxon>Chordata</taxon>
        <taxon>Craniata</taxon>
        <taxon>Vertebrata</taxon>
        <taxon>Euteleostomi</taxon>
        <taxon>Mammalia</taxon>
        <taxon>Eutheria</taxon>
        <taxon>Laurasiatheria</taxon>
        <taxon>Chiroptera</taxon>
        <taxon>Yangochiroptera</taxon>
        <taxon>Vespertilionidae</taxon>
        <taxon>Pipistrellus</taxon>
    </lineage>
</organism>
<feature type="compositionally biased region" description="Basic residues" evidence="9">
    <location>
        <begin position="26"/>
        <end position="42"/>
    </location>
</feature>
<gene>
    <name evidence="11" type="ORF">mPipKuh1_004924</name>
</gene>
<evidence type="ECO:0000256" key="1">
    <source>
        <dbReference type="ARBA" id="ARBA00004906"/>
    </source>
</evidence>
<evidence type="ECO:0000256" key="8">
    <source>
        <dbReference type="ARBA" id="ARBA00080418"/>
    </source>
</evidence>
<proteinExistence type="predicted"/>
<evidence type="ECO:0000256" key="3">
    <source>
        <dbReference type="ARBA" id="ARBA00022737"/>
    </source>
</evidence>
<dbReference type="PROSITE" id="PS50181">
    <property type="entry name" value="FBOX"/>
    <property type="match status" value="1"/>
</dbReference>
<dbReference type="InterPro" id="IPR036047">
    <property type="entry name" value="F-box-like_dom_sf"/>
</dbReference>
<dbReference type="Pfam" id="PF12937">
    <property type="entry name" value="F-box-like"/>
    <property type="match status" value="1"/>
</dbReference>
<evidence type="ECO:0000256" key="5">
    <source>
        <dbReference type="ARBA" id="ARBA00055857"/>
    </source>
</evidence>
<feature type="compositionally biased region" description="Basic and acidic residues" evidence="9">
    <location>
        <begin position="43"/>
        <end position="53"/>
    </location>
</feature>
<dbReference type="PANTHER" id="PTHR16134">
    <property type="entry name" value="F-BOX/TPR REPEAT PROTEIN POF3"/>
    <property type="match status" value="1"/>
</dbReference>
<comment type="pathway">
    <text evidence="1">Protein modification; protein ubiquitination.</text>
</comment>
<dbReference type="PANTHER" id="PTHR16134:SF153">
    <property type="entry name" value="F-BOX_LRR-REPEAT PROTEIN 12"/>
    <property type="match status" value="1"/>
</dbReference>
<comment type="subunit">
    <text evidence="6">Interacts with SKP1 and CUL1.</text>
</comment>
<dbReference type="FunFam" id="3.80.10.10:FF:000208">
    <property type="entry name" value="F-box/LRR-repeat protein 12 isoform X1"/>
    <property type="match status" value="1"/>
</dbReference>
<dbReference type="AlphaFoldDB" id="A0A7J7T9Z1"/>
<keyword evidence="12" id="KW-1185">Reference proteome</keyword>
<reference evidence="11 12" key="1">
    <citation type="journal article" date="2020" name="Nature">
        <title>Six reference-quality genomes reveal evolution of bat adaptations.</title>
        <authorList>
            <person name="Jebb D."/>
            <person name="Huang Z."/>
            <person name="Pippel M."/>
            <person name="Hughes G.M."/>
            <person name="Lavrichenko K."/>
            <person name="Devanna P."/>
            <person name="Winkler S."/>
            <person name="Jermiin L.S."/>
            <person name="Skirmuntt E.C."/>
            <person name="Katzourakis A."/>
            <person name="Burkitt-Gray L."/>
            <person name="Ray D.A."/>
            <person name="Sullivan K.A.M."/>
            <person name="Roscito J.G."/>
            <person name="Kirilenko B.M."/>
            <person name="Davalos L.M."/>
            <person name="Corthals A.P."/>
            <person name="Power M.L."/>
            <person name="Jones G."/>
            <person name="Ransome R.D."/>
            <person name="Dechmann D.K.N."/>
            <person name="Locatelli A.G."/>
            <person name="Puechmaille S.J."/>
            <person name="Fedrigo O."/>
            <person name="Jarvis E.D."/>
            <person name="Hiller M."/>
            <person name="Vernes S.C."/>
            <person name="Myers E.W."/>
            <person name="Teeling E.C."/>
        </authorList>
    </citation>
    <scope>NUCLEOTIDE SEQUENCE [LARGE SCALE GENOMIC DNA]</scope>
    <source>
        <strain evidence="11">MPipKuh1</strain>
        <tissue evidence="11">Flight muscle</tissue>
    </source>
</reference>
<comment type="caution">
    <text evidence="11">The sequence shown here is derived from an EMBL/GenBank/DDBJ whole genome shotgun (WGS) entry which is preliminary data.</text>
</comment>
<feature type="compositionally biased region" description="Basic residues" evidence="9">
    <location>
        <begin position="103"/>
        <end position="115"/>
    </location>
</feature>
<keyword evidence="3" id="KW-0677">Repeat</keyword>
<feature type="compositionally biased region" description="Polar residues" evidence="9">
    <location>
        <begin position="85"/>
        <end position="99"/>
    </location>
</feature>
<dbReference type="SMART" id="SM00256">
    <property type="entry name" value="FBOX"/>
    <property type="match status" value="1"/>
</dbReference>
<accession>A0A7J7T9Z1</accession>
<evidence type="ECO:0000313" key="11">
    <source>
        <dbReference type="EMBL" id="KAF6297514.1"/>
    </source>
</evidence>
<dbReference type="Gene3D" id="3.80.10.10">
    <property type="entry name" value="Ribonuclease Inhibitor"/>
    <property type="match status" value="1"/>
</dbReference>
<dbReference type="InterPro" id="IPR001810">
    <property type="entry name" value="F-box_dom"/>
</dbReference>
<feature type="domain" description="F-box" evidence="10">
    <location>
        <begin position="125"/>
        <end position="171"/>
    </location>
</feature>
<name>A0A7J7T9Z1_PIPKU</name>
<evidence type="ECO:0000313" key="12">
    <source>
        <dbReference type="Proteomes" id="UP000558488"/>
    </source>
</evidence>
<protein>
    <recommendedName>
        <fullName evidence="7">F-box/LRR-repeat protein 12</fullName>
    </recommendedName>
    <alternativeName>
        <fullName evidence="8">F-box and leucine-rich repeat protein 12</fullName>
    </alternativeName>
</protein>
<evidence type="ECO:0000256" key="7">
    <source>
        <dbReference type="ARBA" id="ARBA00074006"/>
    </source>
</evidence>
<keyword evidence="4" id="KW-0833">Ubl conjugation pathway</keyword>
<evidence type="ECO:0000256" key="4">
    <source>
        <dbReference type="ARBA" id="ARBA00022786"/>
    </source>
</evidence>
<dbReference type="GO" id="GO:0005737">
    <property type="term" value="C:cytoplasm"/>
    <property type="evidence" value="ECO:0007669"/>
    <property type="project" value="UniProtKB-ARBA"/>
</dbReference>
<dbReference type="Gene3D" id="1.20.1280.50">
    <property type="match status" value="1"/>
</dbReference>
<sequence>MAGGRPLSPTRDRPPHPTPHLESPGTRRRHSLVARQPSRGRRLRWEPEAEVRSLKRPPLPRSLAPRRRGRSSAGTHARSPEGRLTLSTATGAVATSQPAPHSPRLRGRPRARPVARRGNASRRGMAALSDLPDSVLLEIFSYLPVRDRVRLSRVCHRWRRLVDDRWLWRHVDLTVYRMRPKVMWHLLRRYMASRLHSLRLCGYLSAGSQAPQLSPALMRALGQKCPNLQRLCLHSADLSMLPITSLPCTLRTLELHSCEISMAWLLKGQDHTVMPLLECLVLDRVPAFRDEHLQGLTCFGALRSLVLGGTYRVTEAGMDASLQELSYLQRLEVLGCVLSADNTLLAISRHLRDVRKIRLTIMGLSAIGLSALEGMPALESLCLQAPHGTLEKLSLAEIISSCSCMPKLRVLELQGLEWEGPEVERILCEGLPHCLVINRACPKESTDWWL</sequence>